<accession>A0ABC8SJD5</accession>
<proteinExistence type="predicted"/>
<dbReference type="NCBIfam" id="TIGR01615">
    <property type="entry name" value="A_thal_3542"/>
    <property type="match status" value="1"/>
</dbReference>
<organism evidence="1 2">
    <name type="scientific">Ilex paraguariensis</name>
    <name type="common">yerba mate</name>
    <dbReference type="NCBI Taxonomy" id="185542"/>
    <lineage>
        <taxon>Eukaryota</taxon>
        <taxon>Viridiplantae</taxon>
        <taxon>Streptophyta</taxon>
        <taxon>Embryophyta</taxon>
        <taxon>Tracheophyta</taxon>
        <taxon>Spermatophyta</taxon>
        <taxon>Magnoliopsida</taxon>
        <taxon>eudicotyledons</taxon>
        <taxon>Gunneridae</taxon>
        <taxon>Pentapetalae</taxon>
        <taxon>asterids</taxon>
        <taxon>campanulids</taxon>
        <taxon>Aquifoliales</taxon>
        <taxon>Aquifoliaceae</taxon>
        <taxon>Ilex</taxon>
    </lineage>
</organism>
<reference evidence="1 2" key="1">
    <citation type="submission" date="2024-02" db="EMBL/GenBank/DDBJ databases">
        <authorList>
            <person name="Vignale AGUSTIN F."/>
            <person name="Sosa J E."/>
            <person name="Modenutti C."/>
        </authorList>
    </citation>
    <scope>NUCLEOTIDE SEQUENCE [LARGE SCALE GENOMIC DNA]</scope>
</reference>
<evidence type="ECO:0000313" key="1">
    <source>
        <dbReference type="EMBL" id="CAK9157312.1"/>
    </source>
</evidence>
<dbReference type="AlphaFoldDB" id="A0ABC8SJD5"/>
<dbReference type="EMBL" id="CAUOFW020002981">
    <property type="protein sequence ID" value="CAK9157312.1"/>
    <property type="molecule type" value="Genomic_DNA"/>
</dbReference>
<gene>
    <name evidence="1" type="ORF">ILEXP_LOCUS25865</name>
</gene>
<evidence type="ECO:0000313" key="2">
    <source>
        <dbReference type="Proteomes" id="UP001642360"/>
    </source>
</evidence>
<keyword evidence="2" id="KW-1185">Reference proteome</keyword>
<dbReference type="Proteomes" id="UP001642360">
    <property type="component" value="Unassembled WGS sequence"/>
</dbReference>
<dbReference type="InterPro" id="IPR006502">
    <property type="entry name" value="PDDEXK-like"/>
</dbReference>
<dbReference type="PANTHER" id="PTHR31579">
    <property type="entry name" value="OS03G0796600 PROTEIN"/>
    <property type="match status" value="1"/>
</dbReference>
<sequence length="395" mass="44432">MKIQPIDFNIPEESTHHEQVKPVLKSRLKRLFERQFQSVLRTSAPEKPVTGNEELHCNKYGSENFETNSICLAKMVQNFIEESNEKQSAAVRCGPKRSNCFNRNNTDSSDDEFDSFDCFGDSNHTFNSDACEILKSLVCCGSDSERTLLLKTAKIVEKNKIGKRKDDFCRNIVTDGLLALGYDSSICKSRWDKSPSYPAGAYDYIDVIKDGERLIVDIDFRSEFEIARPTKAYKAILQILPQIFVGKADRLQRIICVVSEAAKQSLLKKGMHVPPWRKAEYVKAKWLSPCTRTTPTVALAPTSENIPHETDLKFQNQETLLRKKSSVGELELIFGEKISPAETETVDAVFTLSNSSVEEEIPVAKQWEPPEIKPKASQTGVKIVAGLTSVIEDKT</sequence>
<protein>
    <submittedName>
        <fullName evidence="1">Uncharacterized protein</fullName>
    </submittedName>
</protein>
<dbReference type="Pfam" id="PF04720">
    <property type="entry name" value="PDDEXK_6"/>
    <property type="match status" value="1"/>
</dbReference>
<name>A0ABC8SJD5_9AQUA</name>
<comment type="caution">
    <text evidence="1">The sequence shown here is derived from an EMBL/GenBank/DDBJ whole genome shotgun (WGS) entry which is preliminary data.</text>
</comment>
<dbReference type="PANTHER" id="PTHR31579:SF14">
    <property type="entry name" value="RNA POLYMERASE SUBUNIT BETA-BETA PROTEIN, PUTATIVE (DUF506)-RELATED"/>
    <property type="match status" value="1"/>
</dbReference>